<proteinExistence type="predicted"/>
<gene>
    <name evidence="2" type="primary">LOC104228968</name>
</gene>
<dbReference type="Proteomes" id="UP000189701">
    <property type="component" value="Unplaced"/>
</dbReference>
<dbReference type="GeneID" id="104228968"/>
<accession>A0A1U7WML5</accession>
<organism evidence="1 2">
    <name type="scientific">Nicotiana sylvestris</name>
    <name type="common">Wood tobacco</name>
    <name type="synonym">South American tobacco</name>
    <dbReference type="NCBI Taxonomy" id="4096"/>
    <lineage>
        <taxon>Eukaryota</taxon>
        <taxon>Viridiplantae</taxon>
        <taxon>Streptophyta</taxon>
        <taxon>Embryophyta</taxon>
        <taxon>Tracheophyta</taxon>
        <taxon>Spermatophyta</taxon>
        <taxon>Magnoliopsida</taxon>
        <taxon>eudicotyledons</taxon>
        <taxon>Gunneridae</taxon>
        <taxon>Pentapetalae</taxon>
        <taxon>asterids</taxon>
        <taxon>lamiids</taxon>
        <taxon>Solanales</taxon>
        <taxon>Solanaceae</taxon>
        <taxon>Nicotianoideae</taxon>
        <taxon>Nicotianeae</taxon>
        <taxon>Nicotiana</taxon>
    </lineage>
</organism>
<reference evidence="2" key="2">
    <citation type="submission" date="2025-08" db="UniProtKB">
        <authorList>
            <consortium name="RefSeq"/>
        </authorList>
    </citation>
    <scope>IDENTIFICATION</scope>
    <source>
        <tissue evidence="2">Leaf</tissue>
    </source>
</reference>
<keyword evidence="1" id="KW-1185">Reference proteome</keyword>
<evidence type="ECO:0000313" key="2">
    <source>
        <dbReference type="RefSeq" id="XP_009779828.1"/>
    </source>
</evidence>
<protein>
    <submittedName>
        <fullName evidence="2">Uncharacterized protein LOC104228968</fullName>
    </submittedName>
</protein>
<dbReference type="KEGG" id="nsy:104228968"/>
<dbReference type="PANTHER" id="PTHR46238:SF8">
    <property type="entry name" value="ENDONUCLEASE_EXONUCLEASE_PHOSPHATASE DOMAIN-CONTAINING PROTEIN"/>
    <property type="match status" value="1"/>
</dbReference>
<name>A0A1U7WML5_NICSY</name>
<dbReference type="STRING" id="4096.A0A1U7WML5"/>
<evidence type="ECO:0000313" key="1">
    <source>
        <dbReference type="Proteomes" id="UP000189701"/>
    </source>
</evidence>
<dbReference type="PANTHER" id="PTHR46238">
    <property type="entry name" value="REVERSE TRANSCRIPTASE DOMAIN-CONTAINING PROTEIN"/>
    <property type="match status" value="1"/>
</dbReference>
<dbReference type="OrthoDB" id="1278144at2759"/>
<dbReference type="RefSeq" id="XP_009779828.1">
    <property type="nucleotide sequence ID" value="XM_009781526.1"/>
</dbReference>
<dbReference type="AlphaFoldDB" id="A0A1U7WML5"/>
<reference evidence="1" key="1">
    <citation type="journal article" date="2013" name="Genome Biol.">
        <title>Reference genomes and transcriptomes of Nicotiana sylvestris and Nicotiana tomentosiformis.</title>
        <authorList>
            <person name="Sierro N."/>
            <person name="Battey J.N."/>
            <person name="Ouadi S."/>
            <person name="Bovet L."/>
            <person name="Goepfert S."/>
            <person name="Bakaher N."/>
            <person name="Peitsch M.C."/>
            <person name="Ivanov N.V."/>
        </authorList>
    </citation>
    <scope>NUCLEOTIDE SEQUENCE [LARGE SCALE GENOMIC DNA]</scope>
</reference>
<sequence>MHEERVKVKIDSQVVPKRDSFKYLGSIIQDNETNEEDVSHNIGGGWMRWRLTSGVLRDKNVPHALKGTFYKVMVRPTMLYEAECLLVKKFHVQKLKVAKIRMLRWMCRYTRKDKIRNKVITDKVEVASMEDKLRESRLRWFRHVKRRDIDVPMRGCERLSMAGLRNKRDRPKKYWGDVVKQDMILLQLIEDMTHDRKVWRLRIRVVG</sequence>